<dbReference type="EMBL" id="JBHTBS010000011">
    <property type="protein sequence ID" value="MFC7338908.1"/>
    <property type="molecule type" value="Genomic_DNA"/>
</dbReference>
<organism evidence="3 4">
    <name type="scientific">Haloferula chungangensis</name>
    <dbReference type="NCBI Taxonomy" id="1048331"/>
    <lineage>
        <taxon>Bacteria</taxon>
        <taxon>Pseudomonadati</taxon>
        <taxon>Verrucomicrobiota</taxon>
        <taxon>Verrucomicrobiia</taxon>
        <taxon>Verrucomicrobiales</taxon>
        <taxon>Verrucomicrobiaceae</taxon>
        <taxon>Haloferula</taxon>
    </lineage>
</organism>
<name>A0ABW2LBY5_9BACT</name>
<keyword evidence="2" id="KW-1133">Transmembrane helix</keyword>
<accession>A0ABW2LBY5</accession>
<keyword evidence="2" id="KW-0472">Membrane</keyword>
<dbReference type="Proteomes" id="UP001596472">
    <property type="component" value="Unassembled WGS sequence"/>
</dbReference>
<keyword evidence="2" id="KW-0812">Transmembrane</keyword>
<comment type="caution">
    <text evidence="3">The sequence shown here is derived from an EMBL/GenBank/DDBJ whole genome shotgun (WGS) entry which is preliminary data.</text>
</comment>
<dbReference type="PANTHER" id="PTHR30441">
    <property type="entry name" value="DUF748 DOMAIN-CONTAINING PROTEIN"/>
    <property type="match status" value="1"/>
</dbReference>
<keyword evidence="4" id="KW-1185">Reference proteome</keyword>
<gene>
    <name evidence="3" type="ORF">ACFQY0_17055</name>
</gene>
<dbReference type="PANTHER" id="PTHR30441:SF8">
    <property type="entry name" value="DUF748 DOMAIN-CONTAINING PROTEIN"/>
    <property type="match status" value="1"/>
</dbReference>
<sequence>MILAGLKRIRIIHRLRVAMALLGFLVLVAALGGLWWANHTGLPDSWRAKIEDALAKQGIYAEVASLRYRPLRGIEAGEVVVYADDSHSRVVARLHELLLDVDRTKLSRGEVKIDRLDLAGARVSLAADPEVPDSETLDILDAQGRILISGGRHMEIQNASGMVGGVRLELDAVLEMFRPSANPTQEEIDHSRAQRRQVLTSVIDALENWGPKGSSPPSIRIKASGDLEDHSTLRATIDVQGAGMKSHSLEVRHLILQAELRGSVIVVQNADISTSNGTLTGRMEYDMWKSRGRFDANSNIDIAALLTSLDMPVPEKMPSFGAPPAIEVRGSFFKEEEAWDLKLMGKLELDQPKFEHLSADRASTAFSWDGNQLFLEDIAVHEGAHQITGRAFITREKVLYEARTDLPPAFWQNAIRFEPLSTILDRFQGSEDTTVSVDFQGTADPRDKYLWTFKGDAAATNISYEGVPALRARTTLDLSSQRLDFSRNEVEFDYRDYPLRKAHGGPMTGQVKVDLIRYDREPSTVTIRNLKGEAWPGPIARTFSPKLAETLETYGFHSNPALEASGVIGVKHGVAKQDFTVRFATAKPANYEFLGANLEVDSPKGVVRVLPDSVNVSDLSLGVFGGLVRGSLKSATSGGRKISGELDWTRVSLPELSKAYDFENKAQGLVTGRLDFTQLGNDVSGLSGAGHIALEKGELFEVPIFGPLSPVISTVLGRRQAGFQEANEAFCTFTLKKGVLETQDFRTATSSIVFTGDALIDLNKMTMFMTLRMNAQGLFGVITLPLRPFYGMFQFRGTGPIREPEWTNVMFTRPPKQQEETLLEPPRARRIEPPGPRKP</sequence>
<dbReference type="RefSeq" id="WP_379714879.1">
    <property type="nucleotide sequence ID" value="NZ_JBHTBS010000011.1"/>
</dbReference>
<evidence type="ECO:0000313" key="4">
    <source>
        <dbReference type="Proteomes" id="UP001596472"/>
    </source>
</evidence>
<protein>
    <submittedName>
        <fullName evidence="3">AsmA-like C-terminal region-containing protein</fullName>
    </submittedName>
</protein>
<evidence type="ECO:0000256" key="1">
    <source>
        <dbReference type="SAM" id="MobiDB-lite"/>
    </source>
</evidence>
<evidence type="ECO:0000256" key="2">
    <source>
        <dbReference type="SAM" id="Phobius"/>
    </source>
</evidence>
<feature type="region of interest" description="Disordered" evidence="1">
    <location>
        <begin position="813"/>
        <end position="839"/>
    </location>
</feature>
<dbReference type="InterPro" id="IPR052894">
    <property type="entry name" value="AsmA-related"/>
</dbReference>
<reference evidence="4" key="1">
    <citation type="journal article" date="2019" name="Int. J. Syst. Evol. Microbiol.">
        <title>The Global Catalogue of Microorganisms (GCM) 10K type strain sequencing project: providing services to taxonomists for standard genome sequencing and annotation.</title>
        <authorList>
            <consortium name="The Broad Institute Genomics Platform"/>
            <consortium name="The Broad Institute Genome Sequencing Center for Infectious Disease"/>
            <person name="Wu L."/>
            <person name="Ma J."/>
        </authorList>
    </citation>
    <scope>NUCLEOTIDE SEQUENCE [LARGE SCALE GENOMIC DNA]</scope>
    <source>
        <strain evidence="4">CGMCC 4.1467</strain>
    </source>
</reference>
<evidence type="ECO:0000313" key="3">
    <source>
        <dbReference type="EMBL" id="MFC7338908.1"/>
    </source>
</evidence>
<proteinExistence type="predicted"/>
<feature type="transmembrane region" description="Helical" evidence="2">
    <location>
        <begin position="17"/>
        <end position="37"/>
    </location>
</feature>